<evidence type="ECO:0000256" key="1">
    <source>
        <dbReference type="SAM" id="Phobius"/>
    </source>
</evidence>
<keyword evidence="1" id="KW-0472">Membrane</keyword>
<dbReference type="PANTHER" id="PTHR21879">
    <property type="entry name" value="FI03362P-RELATED-RELATED"/>
    <property type="match status" value="1"/>
</dbReference>
<feature type="transmembrane region" description="Helical" evidence="1">
    <location>
        <begin position="217"/>
        <end position="242"/>
    </location>
</feature>
<dbReference type="AlphaFoldDB" id="A0A6I9WR25"/>
<organism evidence="2 3">
    <name type="scientific">Pogonomyrmex barbatus</name>
    <name type="common">red harvester ant</name>
    <dbReference type="NCBI Taxonomy" id="144034"/>
    <lineage>
        <taxon>Eukaryota</taxon>
        <taxon>Metazoa</taxon>
        <taxon>Ecdysozoa</taxon>
        <taxon>Arthropoda</taxon>
        <taxon>Hexapoda</taxon>
        <taxon>Insecta</taxon>
        <taxon>Pterygota</taxon>
        <taxon>Neoptera</taxon>
        <taxon>Endopterygota</taxon>
        <taxon>Hymenoptera</taxon>
        <taxon>Apocrita</taxon>
        <taxon>Aculeata</taxon>
        <taxon>Formicoidea</taxon>
        <taxon>Formicidae</taxon>
        <taxon>Myrmicinae</taxon>
        <taxon>Pogonomyrmex</taxon>
    </lineage>
</organism>
<dbReference type="RefSeq" id="XP_011646280.1">
    <property type="nucleotide sequence ID" value="XM_011647978.1"/>
</dbReference>
<keyword evidence="2" id="KW-1185">Reference proteome</keyword>
<keyword evidence="1" id="KW-0812">Transmembrane</keyword>
<dbReference type="GeneID" id="105432950"/>
<dbReference type="GO" id="GO:0016020">
    <property type="term" value="C:membrane"/>
    <property type="evidence" value="ECO:0007669"/>
    <property type="project" value="TreeGrafter"/>
</dbReference>
<sequence length="495" mass="54830">MTIVTRFRENTANDINLDVYKRSRDWHLFFIDYILDTGLHGIPVERRIFHFRKNGFKIDLKAVPLARNDTVKNNDDDHFPEFPVKDISKCIIEFSLSCIKKRFIRFVETIRRLDKIILFGENVKLVKSAAIRRSDAQAVNNSDVSIERSLDDFFDSFTLRITLPRWNDKPERNQIDVTLDDTAVVEGRGKKGGGGGGKGGGKGCKLMMMGMLMGLKLKLIALVTLKSMMMSGMSLIISMMMLKFGKSGGGGGPWKGGGGGDLKEIVLLTKSSDGGGGGCCGGGHGGDSYGAPPSSSYGPPSGGGGGYGGGGWGRSFNKQPMLYSKKTRTEIANGSNQIPMNGEVITNTKNVDYLDYQDYQEPSSVINSDPMTSKWNASSYTVFHEYKGTNISTGSEKNNLRLEPTMNVKGRNFIFNETPPSTVNVIEKNTNLMTITNQSDVNYDTDTTYMDEWYIRHRLDMDSMQLGIAGWNKENTFTRNLLVKSGGEYERNVAR</sequence>
<dbReference type="KEGG" id="pbar:105432950"/>
<name>A0A6I9WR25_9HYME</name>
<dbReference type="InterPro" id="IPR012464">
    <property type="entry name" value="DUF1676"/>
</dbReference>
<protein>
    <submittedName>
        <fullName evidence="3">Uncharacterized protein LOC105432950</fullName>
    </submittedName>
</protein>
<accession>A0A6I9WR25</accession>
<evidence type="ECO:0000313" key="2">
    <source>
        <dbReference type="Proteomes" id="UP000504615"/>
    </source>
</evidence>
<reference evidence="3" key="1">
    <citation type="submission" date="2025-08" db="UniProtKB">
        <authorList>
            <consortium name="RefSeq"/>
        </authorList>
    </citation>
    <scope>IDENTIFICATION</scope>
</reference>
<dbReference type="Proteomes" id="UP000504615">
    <property type="component" value="Unplaced"/>
</dbReference>
<keyword evidence="1" id="KW-1133">Transmembrane helix</keyword>
<gene>
    <name evidence="3" type="primary">LOC105432950</name>
</gene>
<dbReference type="Pfam" id="PF07898">
    <property type="entry name" value="DUF1676"/>
    <property type="match status" value="1"/>
</dbReference>
<dbReference type="PANTHER" id="PTHR21879:SF9">
    <property type="entry name" value="OSIRIS 16"/>
    <property type="match status" value="1"/>
</dbReference>
<evidence type="ECO:0000313" key="3">
    <source>
        <dbReference type="RefSeq" id="XP_011646280.1"/>
    </source>
</evidence>
<proteinExistence type="predicted"/>
<dbReference type="OrthoDB" id="6622274at2759"/>